<proteinExistence type="predicted"/>
<comment type="caution">
    <text evidence="1">The sequence shown here is derived from an EMBL/GenBank/DDBJ whole genome shotgun (WGS) entry which is preliminary data.</text>
</comment>
<dbReference type="RefSeq" id="WP_272748848.1">
    <property type="nucleotide sequence ID" value="NZ_JAQQKX010000012.1"/>
</dbReference>
<organism evidence="1 2">
    <name type="scientific">Asticcacaulis aquaticus</name>
    <dbReference type="NCBI Taxonomy" id="2984212"/>
    <lineage>
        <taxon>Bacteria</taxon>
        <taxon>Pseudomonadati</taxon>
        <taxon>Pseudomonadota</taxon>
        <taxon>Alphaproteobacteria</taxon>
        <taxon>Caulobacterales</taxon>
        <taxon>Caulobacteraceae</taxon>
        <taxon>Asticcacaulis</taxon>
    </lineage>
</organism>
<evidence type="ECO:0000313" key="1">
    <source>
        <dbReference type="EMBL" id="MDC7684373.1"/>
    </source>
</evidence>
<protein>
    <submittedName>
        <fullName evidence="1">Uncharacterized protein</fullName>
    </submittedName>
</protein>
<dbReference type="Proteomes" id="UP001214854">
    <property type="component" value="Unassembled WGS sequence"/>
</dbReference>
<gene>
    <name evidence="1" type="ORF">PQU92_13890</name>
</gene>
<keyword evidence="2" id="KW-1185">Reference proteome</keyword>
<dbReference type="EMBL" id="JAQQKX010000012">
    <property type="protein sequence ID" value="MDC7684373.1"/>
    <property type="molecule type" value="Genomic_DNA"/>
</dbReference>
<evidence type="ECO:0000313" key="2">
    <source>
        <dbReference type="Proteomes" id="UP001214854"/>
    </source>
</evidence>
<name>A0ABT5HWE4_9CAUL</name>
<reference evidence="1 2" key="1">
    <citation type="submission" date="2023-01" db="EMBL/GenBank/DDBJ databases">
        <title>Novel species of the genus Asticcacaulis isolated from rivers.</title>
        <authorList>
            <person name="Lu H."/>
        </authorList>
    </citation>
    <scope>NUCLEOTIDE SEQUENCE [LARGE SCALE GENOMIC DNA]</scope>
    <source>
        <strain evidence="1 2">BYS171W</strain>
    </source>
</reference>
<sequence>MTDDEVDEEMKMLLLQKDGSFLTTVEDIMAKEGVRVALRQIRENLATQKEQKKNK</sequence>
<accession>A0ABT5HWE4</accession>